<evidence type="ECO:0000259" key="1">
    <source>
        <dbReference type="Pfam" id="PF04377"/>
    </source>
</evidence>
<keyword evidence="3" id="KW-1185">Reference proteome</keyword>
<organism evidence="2 3">
    <name type="scientific">Neolewinella maritima</name>
    <dbReference type="NCBI Taxonomy" id="1383882"/>
    <lineage>
        <taxon>Bacteria</taxon>
        <taxon>Pseudomonadati</taxon>
        <taxon>Bacteroidota</taxon>
        <taxon>Saprospiria</taxon>
        <taxon>Saprospirales</taxon>
        <taxon>Lewinellaceae</taxon>
        <taxon>Neolewinella</taxon>
    </lineage>
</organism>
<dbReference type="RefSeq" id="WP_238750185.1">
    <property type="nucleotide sequence ID" value="NZ_CAKLPZ010000001.1"/>
</dbReference>
<dbReference type="EMBL" id="CAKLPZ010000001">
    <property type="protein sequence ID" value="CAH1000130.1"/>
    <property type="molecule type" value="Genomic_DNA"/>
</dbReference>
<comment type="caution">
    <text evidence="2">The sequence shown here is derived from an EMBL/GenBank/DDBJ whole genome shotgun (WGS) entry which is preliminary data.</text>
</comment>
<dbReference type="EC" id="2.3.2.29" evidence="2"/>
<keyword evidence="2" id="KW-0808">Transferase</keyword>
<sequence>MFFNYAEKNTPFTLSPESLDWHLAKGWYRMGSTIFTTHFLFFKNRPYSAIWIRVDLRDFAFSKSQRKLLRKNAQLFDVTIAPRQIEEEHEALYTRYAADFDGRLSPTIADSLEDYDGEVVFNTYGINVRDRVSQKLVACSYVDLGNDSAASILGIYDPLLKSFSLGYYTMLLEIQYCLNQGFSYYYPGYVVPDYQRFDYKLRLGKSEYYDVRSDSWHSYDSLDPGRDGPVEAQVHALTTFVDQLADRGYSSTLKIYPLFEAGLYDIWNDDYFPYPYLVLLSDLSQKDIHVVAFDPKERNYFVLECRHMAQTQLLFNAEYLRTFQAGGFVTDLLAVRQLIVKSPQVEYIVEVCSALRSVRRH</sequence>
<dbReference type="Pfam" id="PF04377">
    <property type="entry name" value="ATE_C"/>
    <property type="match status" value="1"/>
</dbReference>
<accession>A0ABM9B032</accession>
<dbReference type="PANTHER" id="PTHR21367:SF1">
    <property type="entry name" value="ARGINYL-TRNA--PROTEIN TRANSFERASE 1"/>
    <property type="match status" value="1"/>
</dbReference>
<protein>
    <submittedName>
        <fullName evidence="2">Aspartate/glutamate leucyltransferase</fullName>
        <ecNumber evidence="2">2.3.2.29</ecNumber>
    </submittedName>
</protein>
<reference evidence="2" key="1">
    <citation type="submission" date="2021-12" db="EMBL/GenBank/DDBJ databases">
        <authorList>
            <person name="Rodrigo-Torres L."/>
            <person name="Arahal R. D."/>
            <person name="Lucena T."/>
        </authorList>
    </citation>
    <scope>NUCLEOTIDE SEQUENCE</scope>
    <source>
        <strain evidence="2">CECT 8419</strain>
    </source>
</reference>
<name>A0ABM9B032_9BACT</name>
<evidence type="ECO:0000313" key="3">
    <source>
        <dbReference type="Proteomes" id="UP000837803"/>
    </source>
</evidence>
<keyword evidence="2" id="KW-0012">Acyltransferase</keyword>
<dbReference type="GO" id="GO:0016746">
    <property type="term" value="F:acyltransferase activity"/>
    <property type="evidence" value="ECO:0007669"/>
    <property type="project" value="UniProtKB-KW"/>
</dbReference>
<dbReference type="PANTHER" id="PTHR21367">
    <property type="entry name" value="ARGININE-TRNA-PROTEIN TRANSFERASE 1"/>
    <property type="match status" value="1"/>
</dbReference>
<dbReference type="InterPro" id="IPR016181">
    <property type="entry name" value="Acyl_CoA_acyltransferase"/>
</dbReference>
<proteinExistence type="predicted"/>
<dbReference type="InterPro" id="IPR030700">
    <property type="entry name" value="N-end_Aminoacyl_Trfase"/>
</dbReference>
<dbReference type="InterPro" id="IPR007472">
    <property type="entry name" value="N-end_Aminoacyl_Trfase_C"/>
</dbReference>
<gene>
    <name evidence="2" type="primary">bpt_2</name>
    <name evidence="2" type="ORF">LEM8419_01277</name>
</gene>
<feature type="domain" description="N-end rule aminoacyl transferase C-terminal" evidence="1">
    <location>
        <begin position="88"/>
        <end position="208"/>
    </location>
</feature>
<dbReference type="Proteomes" id="UP000837803">
    <property type="component" value="Unassembled WGS sequence"/>
</dbReference>
<dbReference type="SUPFAM" id="SSF55729">
    <property type="entry name" value="Acyl-CoA N-acyltransferases (Nat)"/>
    <property type="match status" value="1"/>
</dbReference>
<evidence type="ECO:0000313" key="2">
    <source>
        <dbReference type="EMBL" id="CAH1000130.1"/>
    </source>
</evidence>